<evidence type="ECO:0000313" key="10">
    <source>
        <dbReference type="Proteomes" id="UP001628179"/>
    </source>
</evidence>
<accession>A0ABQ0GFZ5</accession>
<feature type="transmembrane region" description="Helical" evidence="8">
    <location>
        <begin position="266"/>
        <end position="287"/>
    </location>
</feature>
<evidence type="ECO:0000256" key="1">
    <source>
        <dbReference type="ARBA" id="ARBA00004429"/>
    </source>
</evidence>
<evidence type="ECO:0008006" key="11">
    <source>
        <dbReference type="Google" id="ProtNLM"/>
    </source>
</evidence>
<dbReference type="Proteomes" id="UP001628179">
    <property type="component" value="Unassembled WGS sequence"/>
</dbReference>
<proteinExistence type="predicted"/>
<sequence length="325" mass="32858">MNNLLSGAAFGAALTASGVYEPATILSQFDFTNFHMLQTFLAAAAGSTLLVTATQTLSLTHLPPLPASPLGLFSAYDGNLIGGGLLGTGMALSGACPGTVLAQLGVGVRSGWSAFGGAVLAGWVWSLASSRRPPESETTQQQQQRRPQVAEKTTVYEALGISRPAAAAAFQAVCVLVVAAASRVAVGPQAKIHPALGGLLIAAAQTVSLLLRGVLVGTSTSYEDVGRLLRGDWPKGLRNILFSVGVVGGAWLLSRTVPVLGQVSDVAISPIMAGLGGFLMILGSRMAGGCTSGHGVSGISLLSTSSFLTVAATFSAAGVTRLLLG</sequence>
<feature type="transmembrane region" description="Helical" evidence="8">
    <location>
        <begin position="165"/>
        <end position="186"/>
    </location>
</feature>
<feature type="transmembrane region" description="Helical" evidence="8">
    <location>
        <begin position="236"/>
        <end position="254"/>
    </location>
</feature>
<keyword evidence="7 8" id="KW-0472">Membrane</keyword>
<reference evidence="9 10" key="1">
    <citation type="submission" date="2024-09" db="EMBL/GenBank/DDBJ databases">
        <title>Itraconazole resistance in Madurella fahalii resulting from another homologue of gene encoding cytochrome P450 14-alpha sterol demethylase (CYP51).</title>
        <authorList>
            <person name="Yoshioka I."/>
            <person name="Fahal A.H."/>
            <person name="Kaneko S."/>
            <person name="Yaguchi T."/>
        </authorList>
    </citation>
    <scope>NUCLEOTIDE SEQUENCE [LARGE SCALE GENOMIC DNA]</scope>
    <source>
        <strain evidence="9 10">IFM 68171</strain>
    </source>
</reference>
<dbReference type="PANTHER" id="PTHR30574">
    <property type="entry name" value="INNER MEMBRANE PROTEIN YEDE"/>
    <property type="match status" value="1"/>
</dbReference>
<keyword evidence="6 8" id="KW-1133">Transmembrane helix</keyword>
<dbReference type="EMBL" id="BAAFSV010000003">
    <property type="protein sequence ID" value="GAB1316686.1"/>
    <property type="molecule type" value="Genomic_DNA"/>
</dbReference>
<evidence type="ECO:0000256" key="8">
    <source>
        <dbReference type="SAM" id="Phobius"/>
    </source>
</evidence>
<evidence type="ECO:0000256" key="4">
    <source>
        <dbReference type="ARBA" id="ARBA00022519"/>
    </source>
</evidence>
<dbReference type="PANTHER" id="PTHR30574:SF1">
    <property type="entry name" value="SULPHUR TRANSPORT DOMAIN-CONTAINING PROTEIN"/>
    <property type="match status" value="1"/>
</dbReference>
<gene>
    <name evidence="9" type="ORF">MFIFM68171_06896</name>
</gene>
<organism evidence="9 10">
    <name type="scientific">Madurella fahalii</name>
    <dbReference type="NCBI Taxonomy" id="1157608"/>
    <lineage>
        <taxon>Eukaryota</taxon>
        <taxon>Fungi</taxon>
        <taxon>Dikarya</taxon>
        <taxon>Ascomycota</taxon>
        <taxon>Pezizomycotina</taxon>
        <taxon>Sordariomycetes</taxon>
        <taxon>Sordariomycetidae</taxon>
        <taxon>Sordariales</taxon>
        <taxon>Sordariales incertae sedis</taxon>
        <taxon>Madurella</taxon>
    </lineage>
</organism>
<keyword evidence="5 8" id="KW-0812">Transmembrane</keyword>
<keyword evidence="4" id="KW-0997">Cell inner membrane</keyword>
<dbReference type="InterPro" id="IPR007272">
    <property type="entry name" value="Sulf_transp_TsuA/YedE"/>
</dbReference>
<feature type="transmembrane region" description="Helical" evidence="8">
    <location>
        <begin position="110"/>
        <end position="128"/>
    </location>
</feature>
<protein>
    <recommendedName>
        <fullName evidence="11">Sulphur transport domain-containing protein</fullName>
    </recommendedName>
</protein>
<dbReference type="RefSeq" id="XP_070918417.1">
    <property type="nucleotide sequence ID" value="XM_071062316.1"/>
</dbReference>
<name>A0ABQ0GFZ5_9PEZI</name>
<feature type="transmembrane region" description="Helical" evidence="8">
    <location>
        <begin position="34"/>
        <end position="59"/>
    </location>
</feature>
<evidence type="ECO:0000256" key="5">
    <source>
        <dbReference type="ARBA" id="ARBA00022692"/>
    </source>
</evidence>
<keyword evidence="2" id="KW-0813">Transport</keyword>
<feature type="transmembrane region" description="Helical" evidence="8">
    <location>
        <begin position="299"/>
        <end position="324"/>
    </location>
</feature>
<evidence type="ECO:0000313" key="9">
    <source>
        <dbReference type="EMBL" id="GAB1316686.1"/>
    </source>
</evidence>
<evidence type="ECO:0000256" key="6">
    <source>
        <dbReference type="ARBA" id="ARBA00022989"/>
    </source>
</evidence>
<keyword evidence="3" id="KW-1003">Cell membrane</keyword>
<dbReference type="Pfam" id="PF04143">
    <property type="entry name" value="Sulf_transp"/>
    <property type="match status" value="1"/>
</dbReference>
<comment type="caution">
    <text evidence="9">The sequence shown here is derived from an EMBL/GenBank/DDBJ whole genome shotgun (WGS) entry which is preliminary data.</text>
</comment>
<dbReference type="GeneID" id="98177639"/>
<feature type="transmembrane region" description="Helical" evidence="8">
    <location>
        <begin position="80"/>
        <end position="104"/>
    </location>
</feature>
<evidence type="ECO:0000256" key="3">
    <source>
        <dbReference type="ARBA" id="ARBA00022475"/>
    </source>
</evidence>
<evidence type="ECO:0000256" key="7">
    <source>
        <dbReference type="ARBA" id="ARBA00023136"/>
    </source>
</evidence>
<evidence type="ECO:0000256" key="2">
    <source>
        <dbReference type="ARBA" id="ARBA00022448"/>
    </source>
</evidence>
<comment type="subcellular location">
    <subcellularLocation>
        <location evidence="1">Cell inner membrane</location>
        <topology evidence="1">Multi-pass membrane protein</topology>
    </subcellularLocation>
</comment>
<keyword evidence="10" id="KW-1185">Reference proteome</keyword>
<feature type="transmembrane region" description="Helical" evidence="8">
    <location>
        <begin position="192"/>
        <end position="215"/>
    </location>
</feature>